<dbReference type="UniPathway" id="UPA00666"/>
<comment type="subcellular location">
    <subcellularLocation>
        <location evidence="1 8">Cell membrane</location>
        <topology evidence="1 8">Multi-pass membrane protein</topology>
    </subcellularLocation>
</comment>
<reference evidence="10 11" key="1">
    <citation type="submission" date="2013-08" db="EMBL/GenBank/DDBJ databases">
        <title>The genome sequence of Knoellia subterranea.</title>
        <authorList>
            <person name="Zhu W."/>
            <person name="Wang G."/>
        </authorList>
    </citation>
    <scope>NUCLEOTIDE SEQUENCE [LARGE SCALE GENOMIC DNA]</scope>
    <source>
        <strain evidence="10 11">KCTC 19937</strain>
    </source>
</reference>
<dbReference type="NCBIfam" id="TIGR00546">
    <property type="entry name" value="lnt"/>
    <property type="match status" value="1"/>
</dbReference>
<proteinExistence type="inferred from homology"/>
<dbReference type="InterPro" id="IPR036526">
    <property type="entry name" value="C-N_Hydrolase_sf"/>
</dbReference>
<comment type="function">
    <text evidence="8">Catalyzes the phospholipid dependent N-acylation of the N-terminal cysteine of apolipoprotein, the last step in lipoprotein maturation.</text>
</comment>
<evidence type="ECO:0000256" key="2">
    <source>
        <dbReference type="ARBA" id="ARBA00022475"/>
    </source>
</evidence>
<dbReference type="Pfam" id="PF20154">
    <property type="entry name" value="LNT_N"/>
    <property type="match status" value="1"/>
</dbReference>
<keyword evidence="2 8" id="KW-1003">Cell membrane</keyword>
<dbReference type="eggNOG" id="COG0815">
    <property type="taxonomic scope" value="Bacteria"/>
</dbReference>
<gene>
    <name evidence="8" type="primary">lnt</name>
    <name evidence="10" type="ORF">N803_07980</name>
</gene>
<evidence type="ECO:0000256" key="7">
    <source>
        <dbReference type="ARBA" id="ARBA00023315"/>
    </source>
</evidence>
<dbReference type="GO" id="GO:0016410">
    <property type="term" value="F:N-acyltransferase activity"/>
    <property type="evidence" value="ECO:0007669"/>
    <property type="project" value="UniProtKB-UniRule"/>
</dbReference>
<evidence type="ECO:0000259" key="9">
    <source>
        <dbReference type="PROSITE" id="PS50263"/>
    </source>
</evidence>
<evidence type="ECO:0000256" key="4">
    <source>
        <dbReference type="ARBA" id="ARBA00022692"/>
    </source>
</evidence>
<sequence>MTYGGSVPPRIPYAVRALLAVLSGLALWLAFPTHNLWWLAPVAVALLGASTWAVGGRRGFVLGLLAGWAFFVPVLSWSGIYVGKLPWFALATLEALYFALMCAVVGYVGRRLDRGSPWTAYMVIPLAWVVQELARGTTPFGGFPWARLAFSQADSPLANIAQWFGAPGVTFAVAGVGAALMAAAARLRVRWQTSFIIAAALASFVLLCSSAVPSLDGRRVTVGIVQGNVPHPGLDFNAERRAVLDNHVRGTELLAEKAKGDLGERVPEPLSLVVWPENSSDIDPFRNGDAAAQVQRAVTAVGVPVIVGAVLQEPAPDVSNVSLFYTPGGGEPGRYVKNHPVPFAEYIPYRSFFRKFSDKVDLVTKDFTKGKGLGAFRVEAPSGEYWALPTICFEVAYDGLMRDSVTQPGKESSILLVQTNNATFGYTAESEQQFAISRIRAIEHGRSVAHVSTVGVSGFIAPDGSVTGKTGLFTAEQGIGSVVVRSDRTLADQLGPWPEWLAVAFLAALCGAAIASGRGDRVDQSVPARSTKDPVD</sequence>
<dbReference type="PANTHER" id="PTHR38686:SF1">
    <property type="entry name" value="APOLIPOPROTEIN N-ACYLTRANSFERASE"/>
    <property type="match status" value="1"/>
</dbReference>
<accession>A0A0A0JSQ6</accession>
<dbReference type="InterPro" id="IPR045378">
    <property type="entry name" value="LNT_N"/>
</dbReference>
<dbReference type="SUPFAM" id="SSF56317">
    <property type="entry name" value="Carbon-nitrogen hydrolase"/>
    <property type="match status" value="1"/>
</dbReference>
<dbReference type="CDD" id="cd07571">
    <property type="entry name" value="ALP_N-acyl_transferase"/>
    <property type="match status" value="1"/>
</dbReference>
<keyword evidence="4 8" id="KW-0812">Transmembrane</keyword>
<evidence type="ECO:0000256" key="6">
    <source>
        <dbReference type="ARBA" id="ARBA00023136"/>
    </source>
</evidence>
<feature type="transmembrane region" description="Helical" evidence="8">
    <location>
        <begin position="195"/>
        <end position="215"/>
    </location>
</feature>
<evidence type="ECO:0000256" key="3">
    <source>
        <dbReference type="ARBA" id="ARBA00022679"/>
    </source>
</evidence>
<dbReference type="Gene3D" id="3.60.110.10">
    <property type="entry name" value="Carbon-nitrogen hydrolase"/>
    <property type="match status" value="1"/>
</dbReference>
<dbReference type="PANTHER" id="PTHR38686">
    <property type="entry name" value="APOLIPOPROTEIN N-ACYLTRANSFERASE"/>
    <property type="match status" value="1"/>
</dbReference>
<feature type="transmembrane region" description="Helical" evidence="8">
    <location>
        <begin position="36"/>
        <end position="54"/>
    </location>
</feature>
<dbReference type="InterPro" id="IPR004563">
    <property type="entry name" value="Apolipo_AcylTrfase"/>
</dbReference>
<comment type="similarity">
    <text evidence="8">Belongs to the CN hydrolase family. Apolipoprotein N-acyltransferase subfamily.</text>
</comment>
<dbReference type="PROSITE" id="PS50263">
    <property type="entry name" value="CN_HYDROLASE"/>
    <property type="match status" value="1"/>
</dbReference>
<dbReference type="HAMAP" id="MF_01148">
    <property type="entry name" value="Lnt"/>
    <property type="match status" value="1"/>
</dbReference>
<evidence type="ECO:0000256" key="5">
    <source>
        <dbReference type="ARBA" id="ARBA00022989"/>
    </source>
</evidence>
<feature type="transmembrane region" description="Helical" evidence="8">
    <location>
        <begin position="87"/>
        <end position="108"/>
    </location>
</feature>
<name>A0A0A0JSQ6_9MICO</name>
<dbReference type="Pfam" id="PF00795">
    <property type="entry name" value="CN_hydrolase"/>
    <property type="match status" value="1"/>
</dbReference>
<keyword evidence="10" id="KW-0449">Lipoprotein</keyword>
<comment type="caution">
    <text evidence="10">The sequence shown here is derived from an EMBL/GenBank/DDBJ whole genome shotgun (WGS) entry which is preliminary data.</text>
</comment>
<feature type="transmembrane region" description="Helical" evidence="8">
    <location>
        <begin position="160"/>
        <end position="183"/>
    </location>
</feature>
<feature type="transmembrane region" description="Helical" evidence="8">
    <location>
        <begin position="61"/>
        <end position="81"/>
    </location>
</feature>
<evidence type="ECO:0000256" key="1">
    <source>
        <dbReference type="ARBA" id="ARBA00004651"/>
    </source>
</evidence>
<keyword evidence="6 8" id="KW-0472">Membrane</keyword>
<dbReference type="OrthoDB" id="9804277at2"/>
<dbReference type="EMBL" id="AVPK01000002">
    <property type="protein sequence ID" value="KGN38661.1"/>
    <property type="molecule type" value="Genomic_DNA"/>
</dbReference>
<feature type="transmembrane region" description="Helical" evidence="8">
    <location>
        <begin position="12"/>
        <end position="30"/>
    </location>
</feature>
<comment type="pathway">
    <text evidence="8">Protein modification; lipoprotein biosynthesis (N-acyl transfer).</text>
</comment>
<evidence type="ECO:0000313" key="11">
    <source>
        <dbReference type="Proteomes" id="UP000030011"/>
    </source>
</evidence>
<dbReference type="GO" id="GO:0005886">
    <property type="term" value="C:plasma membrane"/>
    <property type="evidence" value="ECO:0007669"/>
    <property type="project" value="UniProtKB-SubCell"/>
</dbReference>
<dbReference type="Proteomes" id="UP000030011">
    <property type="component" value="Unassembled WGS sequence"/>
</dbReference>
<dbReference type="AlphaFoldDB" id="A0A0A0JSQ6"/>
<keyword evidence="3 8" id="KW-0808">Transferase</keyword>
<evidence type="ECO:0000256" key="8">
    <source>
        <dbReference type="HAMAP-Rule" id="MF_01148"/>
    </source>
</evidence>
<dbReference type="EC" id="2.3.1.269" evidence="8"/>
<organism evidence="10 11">
    <name type="scientific">Knoellia subterranea KCTC 19937</name>
    <dbReference type="NCBI Taxonomy" id="1385521"/>
    <lineage>
        <taxon>Bacteria</taxon>
        <taxon>Bacillati</taxon>
        <taxon>Actinomycetota</taxon>
        <taxon>Actinomycetes</taxon>
        <taxon>Micrococcales</taxon>
        <taxon>Intrasporangiaceae</taxon>
        <taxon>Knoellia</taxon>
    </lineage>
</organism>
<dbReference type="GO" id="GO:0042158">
    <property type="term" value="P:lipoprotein biosynthetic process"/>
    <property type="evidence" value="ECO:0007669"/>
    <property type="project" value="UniProtKB-UniRule"/>
</dbReference>
<comment type="catalytic activity">
    <reaction evidence="8">
        <text>N-terminal S-1,2-diacyl-sn-glyceryl-L-cysteinyl-[lipoprotein] + a glycerophospholipid = N-acyl-S-1,2-diacyl-sn-glyceryl-L-cysteinyl-[lipoprotein] + a 2-acyl-sn-glycero-3-phospholipid + H(+)</text>
        <dbReference type="Rhea" id="RHEA:48228"/>
        <dbReference type="Rhea" id="RHEA-COMP:14681"/>
        <dbReference type="Rhea" id="RHEA-COMP:14684"/>
        <dbReference type="ChEBI" id="CHEBI:15378"/>
        <dbReference type="ChEBI" id="CHEBI:136912"/>
        <dbReference type="ChEBI" id="CHEBI:140656"/>
        <dbReference type="ChEBI" id="CHEBI:140657"/>
        <dbReference type="ChEBI" id="CHEBI:140660"/>
        <dbReference type="EC" id="2.3.1.269"/>
    </reaction>
</comment>
<keyword evidence="7 8" id="KW-0012">Acyltransferase</keyword>
<evidence type="ECO:0000313" key="10">
    <source>
        <dbReference type="EMBL" id="KGN38661.1"/>
    </source>
</evidence>
<feature type="domain" description="CN hydrolase" evidence="9">
    <location>
        <begin position="220"/>
        <end position="490"/>
    </location>
</feature>
<dbReference type="STRING" id="1385521.N803_07980"/>
<keyword evidence="11" id="KW-1185">Reference proteome</keyword>
<dbReference type="InterPro" id="IPR003010">
    <property type="entry name" value="C-N_Hydrolase"/>
</dbReference>
<feature type="transmembrane region" description="Helical" evidence="8">
    <location>
        <begin position="120"/>
        <end position="140"/>
    </location>
</feature>
<keyword evidence="5 8" id="KW-1133">Transmembrane helix</keyword>
<protein>
    <recommendedName>
        <fullName evidence="8">Apolipoprotein N-acyltransferase</fullName>
        <shortName evidence="8">ALP N-acyltransferase</shortName>
        <ecNumber evidence="8">2.3.1.269</ecNumber>
    </recommendedName>
</protein>